<sequence>VPQIGLFLMQVDGLVESTATWEPVLPWLIILLPLLGFFVNGALALSAARKSADAVRAGGEFDFFENGRPRTHSLPTWVGPGVVFLAFLLTLVNFIGMLGADLHEPWIRSYWRWISTGELQVGAAIQLDQLSMIMMMIITGVGALIHVFSVGYMQDDPGYPRYFAYLNLFVFFMLVLVMGASYPVMFIGWEGVGLCSYLLIGFWFSDEANASAGKKAFIVNRIGDLGFLLAIFLLYVHFQRVDFAGVFVDPESVFEYGGTVVTIVTLFFLLAATGKSAQIPLHVWLPDAMAGPTPVSALIHAATMVTAGVYLVARSSVLFALAPLSSAVVAGVGVLTALFAATIALKQNDIKKVLAYSTISQLGYMFLGVGVGAYTAGIFHLMTHAFFKALLFLGAGAVIHAMHHALHHTKKDWDAQDMRNMGGLKAYMPYTWITMWLATVAIAGIWPFAGFFSKDEIIWMTGAMAGAEQAPYATLYTVYWILALAAAMLTAFYMTRLMVMTFHGENRTGSREAEHLHEAPRTMWIPLVVLALLSVFGGWINVSTDLRESVLGGFGLLPMGEWLHHWLEPVTEAAHLIQETNLGEVAEVAPLFGGGEWVWGLISFVAASGVVLATLRLLGGRKVTVVVDDPEPTGFARILYNKWYVDEFYHRWVVDPVVTTSRVLWRVVDTKIIDGAVNMTGNAARALGWVVSLFQTGQVNTYAFVLTLGVLVILSMVVF</sequence>
<feature type="transmembrane region" description="Helical" evidence="5">
    <location>
        <begin position="319"/>
        <end position="341"/>
    </location>
</feature>
<evidence type="ECO:0000313" key="8">
    <source>
        <dbReference type="EMBL" id="SUZ67589.1"/>
    </source>
</evidence>
<dbReference type="InterPro" id="IPR001750">
    <property type="entry name" value="ND/Mrp_TM"/>
</dbReference>
<feature type="transmembrane region" description="Helical" evidence="5">
    <location>
        <begin position="162"/>
        <end position="180"/>
    </location>
</feature>
<feature type="non-terminal residue" evidence="8">
    <location>
        <position position="1"/>
    </location>
</feature>
<comment type="subcellular location">
    <subcellularLocation>
        <location evidence="1">Membrane</location>
        <topology evidence="1">Multi-pass membrane protein</topology>
    </subcellularLocation>
</comment>
<dbReference type="GO" id="GO:0008137">
    <property type="term" value="F:NADH dehydrogenase (ubiquinone) activity"/>
    <property type="evidence" value="ECO:0007669"/>
    <property type="project" value="InterPro"/>
</dbReference>
<feature type="transmembrane region" description="Helical" evidence="5">
    <location>
        <begin position="385"/>
        <end position="406"/>
    </location>
</feature>
<feature type="transmembrane region" description="Helical" evidence="5">
    <location>
        <begin position="427"/>
        <end position="449"/>
    </location>
</feature>
<dbReference type="InterPro" id="IPR001516">
    <property type="entry name" value="Proton_antipo_N"/>
</dbReference>
<dbReference type="PANTHER" id="PTHR42829:SF2">
    <property type="entry name" value="NADH-UBIQUINONE OXIDOREDUCTASE CHAIN 5"/>
    <property type="match status" value="1"/>
</dbReference>
<keyword evidence="2 5" id="KW-0812">Transmembrane</keyword>
<dbReference type="PRINTS" id="PR01434">
    <property type="entry name" value="NADHDHGNASE5"/>
</dbReference>
<evidence type="ECO:0000256" key="1">
    <source>
        <dbReference type="ARBA" id="ARBA00004141"/>
    </source>
</evidence>
<evidence type="ECO:0008006" key="9">
    <source>
        <dbReference type="Google" id="ProtNLM"/>
    </source>
</evidence>
<dbReference type="PANTHER" id="PTHR42829">
    <property type="entry name" value="NADH-UBIQUINONE OXIDOREDUCTASE CHAIN 5"/>
    <property type="match status" value="1"/>
</dbReference>
<name>A0A381PNG5_9ZZZZ</name>
<dbReference type="GO" id="GO:0042773">
    <property type="term" value="P:ATP synthesis coupled electron transport"/>
    <property type="evidence" value="ECO:0007669"/>
    <property type="project" value="InterPro"/>
</dbReference>
<feature type="transmembrane region" description="Helical" evidence="5">
    <location>
        <begin position="597"/>
        <end position="618"/>
    </location>
</feature>
<feature type="transmembrane region" description="Helical" evidence="5">
    <location>
        <begin position="256"/>
        <end position="274"/>
    </location>
</feature>
<feature type="transmembrane region" description="Helical" evidence="5">
    <location>
        <begin position="77"/>
        <end position="100"/>
    </location>
</feature>
<feature type="transmembrane region" description="Helical" evidence="5">
    <location>
        <begin position="130"/>
        <end position="150"/>
    </location>
</feature>
<feature type="transmembrane region" description="Helical" evidence="5">
    <location>
        <begin position="523"/>
        <end position="542"/>
    </location>
</feature>
<dbReference type="NCBIfam" id="NF005141">
    <property type="entry name" value="PRK06590.1"/>
    <property type="match status" value="1"/>
</dbReference>
<feature type="domain" description="NADH:quinone oxidoreductase/Mrp antiporter transmembrane" evidence="6">
    <location>
        <begin position="184"/>
        <end position="463"/>
    </location>
</feature>
<evidence type="ECO:0000256" key="4">
    <source>
        <dbReference type="ARBA" id="ARBA00023136"/>
    </source>
</evidence>
<keyword evidence="3 5" id="KW-1133">Transmembrane helix</keyword>
<feature type="transmembrane region" description="Helical" evidence="5">
    <location>
        <begin position="353"/>
        <end position="379"/>
    </location>
</feature>
<evidence type="ECO:0000259" key="6">
    <source>
        <dbReference type="Pfam" id="PF00361"/>
    </source>
</evidence>
<evidence type="ECO:0000256" key="5">
    <source>
        <dbReference type="SAM" id="Phobius"/>
    </source>
</evidence>
<dbReference type="Pfam" id="PF00662">
    <property type="entry name" value="Proton_antipo_N"/>
    <property type="match status" value="1"/>
</dbReference>
<dbReference type="InterPro" id="IPR018393">
    <property type="entry name" value="NADHpl_OxRdtase_5_subgr"/>
</dbReference>
<evidence type="ECO:0000256" key="3">
    <source>
        <dbReference type="ARBA" id="ARBA00022989"/>
    </source>
</evidence>
<keyword evidence="4 5" id="KW-0472">Membrane</keyword>
<dbReference type="PRINTS" id="PR01435">
    <property type="entry name" value="NPOXDRDTASE5"/>
</dbReference>
<dbReference type="GO" id="GO:0016020">
    <property type="term" value="C:membrane"/>
    <property type="evidence" value="ECO:0007669"/>
    <property type="project" value="UniProtKB-SubCell"/>
</dbReference>
<dbReference type="InterPro" id="IPR003945">
    <property type="entry name" value="NU5C-like"/>
</dbReference>
<accession>A0A381PNG5</accession>
<gene>
    <name evidence="8" type="ORF">METZ01_LOCUS20443</name>
</gene>
<protein>
    <recommendedName>
        <fullName evidence="9">NADH:quinone oxidoreductase/Mrp antiporter membrane subunit domain-containing protein</fullName>
    </recommendedName>
</protein>
<dbReference type="Pfam" id="PF00361">
    <property type="entry name" value="Proton_antipo_M"/>
    <property type="match status" value="1"/>
</dbReference>
<dbReference type="EMBL" id="UINC01001016">
    <property type="protein sequence ID" value="SUZ67589.1"/>
    <property type="molecule type" value="Genomic_DNA"/>
</dbReference>
<feature type="domain" description="NADH-Ubiquinone oxidoreductase (complex I) chain 5 N-terminal" evidence="7">
    <location>
        <begin position="113"/>
        <end position="163"/>
    </location>
</feature>
<feature type="transmembrane region" description="Helical" evidence="5">
    <location>
        <begin position="699"/>
        <end position="718"/>
    </location>
</feature>
<dbReference type="GO" id="GO:0003954">
    <property type="term" value="F:NADH dehydrogenase activity"/>
    <property type="evidence" value="ECO:0007669"/>
    <property type="project" value="TreeGrafter"/>
</dbReference>
<evidence type="ECO:0000259" key="7">
    <source>
        <dbReference type="Pfam" id="PF00662"/>
    </source>
</evidence>
<feature type="transmembrane region" description="Helical" evidence="5">
    <location>
        <begin position="24"/>
        <end position="46"/>
    </location>
</feature>
<dbReference type="Gene3D" id="1.20.5.2700">
    <property type="match status" value="1"/>
</dbReference>
<proteinExistence type="predicted"/>
<dbReference type="AlphaFoldDB" id="A0A381PNG5"/>
<organism evidence="8">
    <name type="scientific">marine metagenome</name>
    <dbReference type="NCBI Taxonomy" id="408172"/>
    <lineage>
        <taxon>unclassified sequences</taxon>
        <taxon>metagenomes</taxon>
        <taxon>ecological metagenomes</taxon>
    </lineage>
</organism>
<feature type="transmembrane region" description="Helical" evidence="5">
    <location>
        <begin position="216"/>
        <end position="236"/>
    </location>
</feature>
<feature type="transmembrane region" description="Helical" evidence="5">
    <location>
        <begin position="478"/>
        <end position="502"/>
    </location>
</feature>
<reference evidence="8" key="1">
    <citation type="submission" date="2018-05" db="EMBL/GenBank/DDBJ databases">
        <authorList>
            <person name="Lanie J.A."/>
            <person name="Ng W.-L."/>
            <person name="Kazmierczak K.M."/>
            <person name="Andrzejewski T.M."/>
            <person name="Davidsen T.M."/>
            <person name="Wayne K.J."/>
            <person name="Tettelin H."/>
            <person name="Glass J.I."/>
            <person name="Rusch D."/>
            <person name="Podicherti R."/>
            <person name="Tsui H.-C.T."/>
            <person name="Winkler M.E."/>
        </authorList>
    </citation>
    <scope>NUCLEOTIDE SEQUENCE</scope>
</reference>
<dbReference type="GO" id="GO:0015990">
    <property type="term" value="P:electron transport coupled proton transport"/>
    <property type="evidence" value="ECO:0007669"/>
    <property type="project" value="TreeGrafter"/>
</dbReference>
<evidence type="ECO:0000256" key="2">
    <source>
        <dbReference type="ARBA" id="ARBA00022692"/>
    </source>
</evidence>
<feature type="transmembrane region" description="Helical" evidence="5">
    <location>
        <begin position="186"/>
        <end position="204"/>
    </location>
</feature>
<dbReference type="NCBIfam" id="TIGR01974">
    <property type="entry name" value="NDH_I_L"/>
    <property type="match status" value="1"/>
</dbReference>